<reference evidence="3 4" key="1">
    <citation type="submission" date="2014-09" db="EMBL/GenBank/DDBJ databases">
        <authorList>
            <person name="Magalhaes I.L.F."/>
            <person name="Oliveira U."/>
            <person name="Santos F.R."/>
            <person name="Vidigal T.H.D.A."/>
            <person name="Brescovit A.D."/>
            <person name="Santos A.J."/>
        </authorList>
    </citation>
    <scope>NUCLEOTIDE SEQUENCE [LARGE SCALE GENOMIC DNA]</scope>
</reference>
<dbReference type="Proteomes" id="UP000054845">
    <property type="component" value="Unassembled WGS sequence"/>
</dbReference>
<name>A0A0P1BJ70_9BASI</name>
<proteinExistence type="predicted"/>
<evidence type="ECO:0000256" key="1">
    <source>
        <dbReference type="SAM" id="MobiDB-lite"/>
    </source>
</evidence>
<dbReference type="InterPro" id="IPR053006">
    <property type="entry name" value="Meiosis_regulatory"/>
</dbReference>
<accession>A0A0P1BJ70</accession>
<evidence type="ECO:0000259" key="2">
    <source>
        <dbReference type="Pfam" id="PF10544"/>
    </source>
</evidence>
<sequence>MPSFISDLAKALRKTRIDGERDRPDARSGKESDFRPPKLPPKAASHGGSEWSTGMPSVESPLRPVHAGVGRSGDQETHALLPRPPLLLDRRISQHSIPSTSSSMPIRFPQPTAYSSATHQPTLPDFSPAAGVSLNGHGHAAYNSPILGTAHGRLAFPNPWDGVDVSNSRPDRNINAPHPTVLHPAGPHPISQSDFLQPGLAGPSSGKTALSIPDRNEKLACPSGANTDAGPVLKGFAGQCAGIRKDGQRCTRRVGQVRTSLIGTATPPSKQSSGRTSASRSRTQSASPVKRTGDERDAKTGRQDAPIVISDSESELDTLPSCGLQRTKKDVERDLYRAEFCHQHVKEINKATGIHLFVPDPLCTSASRTTFIPFSLYIPEVHPSATSASASSANFKVHASTSAKIRAIMGGPMSASDMGERGYVYIYSLRDRDTRDKYCFKVGRAARVFERIGQWREQCGSKDPVLRAFFPSDASQGVISGASAPTQQGIHGSHMWEHLVHLSLLQLHGCTKLSESCKDCGTKHREIFMVPKKCLVDSCDAVRGGANRAGAVLDGFEKVCTLVERWRGFVEKVCMAQAGDDA</sequence>
<dbReference type="EMBL" id="CCYA01000273">
    <property type="protein sequence ID" value="CEH15926.1"/>
    <property type="molecule type" value="Genomic_DNA"/>
</dbReference>
<dbReference type="AlphaFoldDB" id="A0A0P1BJ70"/>
<feature type="compositionally biased region" description="Basic and acidic residues" evidence="1">
    <location>
        <begin position="15"/>
        <end position="36"/>
    </location>
</feature>
<protein>
    <recommendedName>
        <fullName evidence="2">Bacteriophage T5 Orf172 DNA-binding domain-containing protein</fullName>
    </recommendedName>
</protein>
<feature type="region of interest" description="Disordered" evidence="1">
    <location>
        <begin position="176"/>
        <end position="211"/>
    </location>
</feature>
<evidence type="ECO:0000313" key="4">
    <source>
        <dbReference type="Proteomes" id="UP000054845"/>
    </source>
</evidence>
<keyword evidence="4" id="KW-1185">Reference proteome</keyword>
<dbReference type="PANTHER" id="PTHR28094:SF1">
    <property type="entry name" value="MEIOTICALLY UP-REGULATED GENE 113 PROTEIN"/>
    <property type="match status" value="1"/>
</dbReference>
<feature type="compositionally biased region" description="Basic and acidic residues" evidence="1">
    <location>
        <begin position="291"/>
        <end position="302"/>
    </location>
</feature>
<dbReference type="Pfam" id="PF10544">
    <property type="entry name" value="T5orf172"/>
    <property type="match status" value="1"/>
</dbReference>
<dbReference type="PANTHER" id="PTHR28094">
    <property type="entry name" value="MEIOTICALLY UP-REGULATED GENE 113 PROTEIN"/>
    <property type="match status" value="1"/>
</dbReference>
<dbReference type="OrthoDB" id="2417614at2759"/>
<dbReference type="InterPro" id="IPR018306">
    <property type="entry name" value="Phage_T5_Orf172_DNA-bd"/>
</dbReference>
<organism evidence="3 4">
    <name type="scientific">Ceraceosorus bombacis</name>
    <dbReference type="NCBI Taxonomy" id="401625"/>
    <lineage>
        <taxon>Eukaryota</taxon>
        <taxon>Fungi</taxon>
        <taxon>Dikarya</taxon>
        <taxon>Basidiomycota</taxon>
        <taxon>Ustilaginomycotina</taxon>
        <taxon>Exobasidiomycetes</taxon>
        <taxon>Ceraceosorales</taxon>
        <taxon>Ceraceosoraceae</taxon>
        <taxon>Ceraceosorus</taxon>
    </lineage>
</organism>
<feature type="compositionally biased region" description="Low complexity" evidence="1">
    <location>
        <begin position="269"/>
        <end position="287"/>
    </location>
</feature>
<evidence type="ECO:0000313" key="3">
    <source>
        <dbReference type="EMBL" id="CEH15926.1"/>
    </source>
</evidence>
<feature type="region of interest" description="Disordered" evidence="1">
    <location>
        <begin position="1"/>
        <end position="78"/>
    </location>
</feature>
<feature type="region of interest" description="Disordered" evidence="1">
    <location>
        <begin position="257"/>
        <end position="305"/>
    </location>
</feature>
<feature type="domain" description="Bacteriophage T5 Orf172 DNA-binding" evidence="2">
    <location>
        <begin position="422"/>
        <end position="536"/>
    </location>
</feature>
<dbReference type="STRING" id="401625.A0A0P1BJ70"/>
<feature type="compositionally biased region" description="Polar residues" evidence="1">
    <location>
        <begin position="257"/>
        <end position="268"/>
    </location>
</feature>